<comment type="caution">
    <text evidence="2">The sequence shown here is derived from an EMBL/GenBank/DDBJ whole genome shotgun (WGS) entry which is preliminary data.</text>
</comment>
<keyword evidence="1" id="KW-0732">Signal</keyword>
<accession>T5KS80</accession>
<protein>
    <submittedName>
        <fullName evidence="2">Uncharacterized protein</fullName>
    </submittedName>
</protein>
<feature type="chain" id="PRO_5004599272" evidence="1">
    <location>
        <begin position="27"/>
        <end position="124"/>
    </location>
</feature>
<name>T5KS80_MICMQ</name>
<evidence type="ECO:0000313" key="3">
    <source>
        <dbReference type="Proteomes" id="UP000016033"/>
    </source>
</evidence>
<feature type="signal peptide" evidence="1">
    <location>
        <begin position="1"/>
        <end position="26"/>
    </location>
</feature>
<dbReference type="RefSeq" id="WP_021199024.1">
    <property type="nucleotide sequence ID" value="NZ_ATAO01000112.1"/>
</dbReference>
<dbReference type="AlphaFoldDB" id="T5KS80"/>
<sequence>MNKRTVAVLGASIMGAALLLGLGAAAGYTLGTASTTASSDTPDRQPSPCNLWFPQGEVPAVADEDSVDVRIANPACSDAQIIAWQDQQQSDGLDNRVCRPLSIDPLTRTPLSCVVPTEVDVEYR</sequence>
<reference evidence="2 3" key="1">
    <citation type="journal article" date="2013" name="Genome Announc.">
        <title>Whole-genome sequences of five oyster-associated bacteria show potential for crude oil hydrocarbon degradation.</title>
        <authorList>
            <person name="Chauhan A."/>
            <person name="Green S."/>
            <person name="Pathak A."/>
            <person name="Thomas J."/>
            <person name="Venkatramanan R."/>
        </authorList>
    </citation>
    <scope>NUCLEOTIDE SEQUENCE [LARGE SCALE GENOMIC DNA]</scope>
    <source>
        <strain evidence="2 3">MF109</strain>
    </source>
</reference>
<proteinExistence type="predicted"/>
<gene>
    <name evidence="2" type="ORF">L687_00500</name>
</gene>
<evidence type="ECO:0000256" key="1">
    <source>
        <dbReference type="SAM" id="SignalP"/>
    </source>
</evidence>
<dbReference type="Proteomes" id="UP000016033">
    <property type="component" value="Unassembled WGS sequence"/>
</dbReference>
<dbReference type="EMBL" id="ATAO01000112">
    <property type="protein sequence ID" value="EQM81871.1"/>
    <property type="molecule type" value="Genomic_DNA"/>
</dbReference>
<organism evidence="2 3">
    <name type="scientific">Microbacterium maritypicum MF109</name>
    <dbReference type="NCBI Taxonomy" id="1333857"/>
    <lineage>
        <taxon>Bacteria</taxon>
        <taxon>Bacillati</taxon>
        <taxon>Actinomycetota</taxon>
        <taxon>Actinomycetes</taxon>
        <taxon>Micrococcales</taxon>
        <taxon>Microbacteriaceae</taxon>
        <taxon>Microbacterium</taxon>
    </lineage>
</organism>
<evidence type="ECO:0000313" key="2">
    <source>
        <dbReference type="EMBL" id="EQM81871.1"/>
    </source>
</evidence>